<accession>A0A6C0KC81</accession>
<dbReference type="EMBL" id="MN740839">
    <property type="protein sequence ID" value="QHU14390.1"/>
    <property type="molecule type" value="Genomic_DNA"/>
</dbReference>
<protein>
    <submittedName>
        <fullName evidence="1">Uncharacterized protein</fullName>
    </submittedName>
</protein>
<reference evidence="1" key="1">
    <citation type="journal article" date="2020" name="Nature">
        <title>Giant virus diversity and host interactions through global metagenomics.</title>
        <authorList>
            <person name="Schulz F."/>
            <person name="Roux S."/>
            <person name="Paez-Espino D."/>
            <person name="Jungbluth S."/>
            <person name="Walsh D.A."/>
            <person name="Denef V.J."/>
            <person name="McMahon K.D."/>
            <person name="Konstantinidis K.T."/>
            <person name="Eloe-Fadrosh E.A."/>
            <person name="Kyrpides N.C."/>
            <person name="Woyke T."/>
        </authorList>
    </citation>
    <scope>NUCLEOTIDE SEQUENCE</scope>
    <source>
        <strain evidence="1">GVMAG-S-1102113-118</strain>
    </source>
</reference>
<name>A0A6C0KC81_9ZZZZ</name>
<dbReference type="AlphaFoldDB" id="A0A6C0KC81"/>
<organism evidence="1">
    <name type="scientific">viral metagenome</name>
    <dbReference type="NCBI Taxonomy" id="1070528"/>
    <lineage>
        <taxon>unclassified sequences</taxon>
        <taxon>metagenomes</taxon>
        <taxon>organismal metagenomes</taxon>
    </lineage>
</organism>
<sequence length="174" mass="19676">MNYNFTALVAKAVTNEHPFFLPLCLTSYVAVTVYGVHIATKWQIEKIHEHLTHLEHMVFTKWVQKDPDPILESDSESGGSETSSGSIIKALVSFAANDSDVDLEVLEDVLDSRSTDDIMLRKMEKYVEFSQVSGEIRSWILGLDTHKERDTFFKVFPLKAIKHFKSGITALCPL</sequence>
<evidence type="ECO:0000313" key="1">
    <source>
        <dbReference type="EMBL" id="QHU14390.1"/>
    </source>
</evidence>
<proteinExistence type="predicted"/>